<dbReference type="FunFam" id="2.60.120.200:FF:000025">
    <property type="entry name" value="Xyloglucan endotransglucosylase/hydrolase"/>
    <property type="match status" value="1"/>
</dbReference>
<reference evidence="15 16" key="1">
    <citation type="journal article" date="2021" name="Commun. Biol.">
        <title>The genome of Shorea leprosula (Dipterocarpaceae) highlights the ecological relevance of drought in aseasonal tropical rainforests.</title>
        <authorList>
            <person name="Ng K.K.S."/>
            <person name="Kobayashi M.J."/>
            <person name="Fawcett J.A."/>
            <person name="Hatakeyama M."/>
            <person name="Paape T."/>
            <person name="Ng C.H."/>
            <person name="Ang C.C."/>
            <person name="Tnah L.H."/>
            <person name="Lee C.T."/>
            <person name="Nishiyama T."/>
            <person name="Sese J."/>
            <person name="O'Brien M.J."/>
            <person name="Copetti D."/>
            <person name="Mohd Noor M.I."/>
            <person name="Ong R.C."/>
            <person name="Putra M."/>
            <person name="Sireger I.Z."/>
            <person name="Indrioko S."/>
            <person name="Kosugi Y."/>
            <person name="Izuno A."/>
            <person name="Isagi Y."/>
            <person name="Lee S.L."/>
            <person name="Shimizu K.K."/>
        </authorList>
    </citation>
    <scope>NUCLEOTIDE SEQUENCE [LARGE SCALE GENOMIC DNA]</scope>
    <source>
        <strain evidence="15">214</strain>
    </source>
</reference>
<dbReference type="PROSITE" id="PS51762">
    <property type="entry name" value="GH16_2"/>
    <property type="match status" value="1"/>
</dbReference>
<evidence type="ECO:0000313" key="15">
    <source>
        <dbReference type="EMBL" id="GKV24908.1"/>
    </source>
</evidence>
<evidence type="ECO:0000256" key="12">
    <source>
        <dbReference type="PIRSR" id="PIRSR005604-2"/>
    </source>
</evidence>
<dbReference type="Proteomes" id="UP001054252">
    <property type="component" value="Unassembled WGS sequence"/>
</dbReference>
<dbReference type="PIRSF" id="PIRSF005604">
    <property type="entry name" value="XET"/>
    <property type="match status" value="1"/>
</dbReference>
<dbReference type="GO" id="GO:0048046">
    <property type="term" value="C:apoplast"/>
    <property type="evidence" value="ECO:0007669"/>
    <property type="project" value="UniProtKB-SubCell"/>
</dbReference>
<evidence type="ECO:0000256" key="3">
    <source>
        <dbReference type="ARBA" id="ARBA00022525"/>
    </source>
</evidence>
<evidence type="ECO:0000256" key="5">
    <source>
        <dbReference type="ARBA" id="ARBA00022729"/>
    </source>
</evidence>
<keyword evidence="7" id="KW-1015">Disulfide bond</keyword>
<dbReference type="AlphaFoldDB" id="A0AAV5KK93"/>
<dbReference type="Gene3D" id="2.60.120.200">
    <property type="match status" value="1"/>
</dbReference>
<dbReference type="CDD" id="cd02176">
    <property type="entry name" value="GH16_XET"/>
    <property type="match status" value="1"/>
</dbReference>
<evidence type="ECO:0000256" key="8">
    <source>
        <dbReference type="ARBA" id="ARBA00023180"/>
    </source>
</evidence>
<comment type="similarity">
    <text evidence="13">Belongs to the glycosyl hydrolase 16 family.</text>
</comment>
<keyword evidence="6 13" id="KW-0378">Hydrolase</keyword>
<keyword evidence="9 13" id="KW-0326">Glycosidase</keyword>
<comment type="caution">
    <text evidence="15">The sequence shown here is derived from an EMBL/GenBank/DDBJ whole genome shotgun (WGS) entry which is preliminary data.</text>
</comment>
<dbReference type="InterPro" id="IPR016455">
    <property type="entry name" value="XTH"/>
</dbReference>
<dbReference type="EMBL" id="BPVZ01000067">
    <property type="protein sequence ID" value="GKV24908.1"/>
    <property type="molecule type" value="Genomic_DNA"/>
</dbReference>
<evidence type="ECO:0000313" key="16">
    <source>
        <dbReference type="Proteomes" id="UP001054252"/>
    </source>
</evidence>
<dbReference type="GO" id="GO:0004553">
    <property type="term" value="F:hydrolase activity, hydrolyzing O-glycosyl compounds"/>
    <property type="evidence" value="ECO:0007669"/>
    <property type="project" value="InterPro"/>
</dbReference>
<evidence type="ECO:0000256" key="1">
    <source>
        <dbReference type="ARBA" id="ARBA00022512"/>
    </source>
</evidence>
<comment type="PTM">
    <text evidence="13">Contains at least one intrachain disulfide bond essential for its enzymatic activity.</text>
</comment>
<dbReference type="InterPro" id="IPR013320">
    <property type="entry name" value="ConA-like_dom_sf"/>
</dbReference>
<comment type="function">
    <text evidence="13">Catalyzes xyloglucan endohydrolysis (XEH) and/or endotransglycosylation (XET). Cleaves and religates xyloglucan polymers, an essential constituent of the primary cell wall, and thereby participates in cell wall construction of growing tissues.</text>
</comment>
<dbReference type="SUPFAM" id="SSF49899">
    <property type="entry name" value="Concanavalin A-like lectins/glucanases"/>
    <property type="match status" value="1"/>
</dbReference>
<keyword evidence="1 13" id="KW-0134">Cell wall</keyword>
<name>A0AAV5KK93_9ROSI</name>
<protein>
    <recommendedName>
        <fullName evidence="13">Xyloglucan endotransglucosylase/hydrolase</fullName>
        <ecNumber evidence="13">2.4.1.207</ecNumber>
    </recommendedName>
</protein>
<dbReference type="GO" id="GO:0010411">
    <property type="term" value="P:xyloglucan metabolic process"/>
    <property type="evidence" value="ECO:0007669"/>
    <property type="project" value="InterPro"/>
</dbReference>
<dbReference type="PROSITE" id="PS01034">
    <property type="entry name" value="GH16_1"/>
    <property type="match status" value="1"/>
</dbReference>
<evidence type="ECO:0000256" key="6">
    <source>
        <dbReference type="ARBA" id="ARBA00022801"/>
    </source>
</evidence>
<sequence>MPFSIFLLSLFVFSLHIAASEADFYENCEITWGDERAKILNGGQLLTLSLDKASGSGFQSKQEFLFGRFDLQMKLVPGNSAGTVTTFYLSSQGPTHDEIDFEFLGNLSGDPYVVHTNVFTQGKGNREQQFYLWFDPTKAFHTYSIVWNRQHIIFLVDNIPIRVFNNLEAAGIAFPNKQPMRIYSSLWNADDWATRGGLIKTNWTQGPFTASYRNFNADACVWSSQSSCDSESTNSLQKSAWQDQALDASGRNRLRWVQKKYMIYNYCTDFKRFSEGLPPECKRSRFL</sequence>
<evidence type="ECO:0000256" key="10">
    <source>
        <dbReference type="ARBA" id="ARBA00023316"/>
    </source>
</evidence>
<comment type="subcellular location">
    <subcellularLocation>
        <location evidence="13">Secreted</location>
        <location evidence="13">Cell wall</location>
    </subcellularLocation>
    <subcellularLocation>
        <location evidence="13">Secreted</location>
        <location evidence="13">Extracellular space</location>
        <location evidence="13">Apoplast</location>
    </subcellularLocation>
</comment>
<accession>A0AAV5KK93</accession>
<proteinExistence type="inferred from homology"/>
<keyword evidence="4 13" id="KW-0808">Transferase</keyword>
<evidence type="ECO:0000256" key="7">
    <source>
        <dbReference type="ARBA" id="ARBA00023157"/>
    </source>
</evidence>
<dbReference type="Pfam" id="PF06955">
    <property type="entry name" value="XET_C"/>
    <property type="match status" value="1"/>
</dbReference>
<evidence type="ECO:0000259" key="14">
    <source>
        <dbReference type="PROSITE" id="PS51762"/>
    </source>
</evidence>
<feature type="signal peptide" evidence="13">
    <location>
        <begin position="1"/>
        <end position="22"/>
    </location>
</feature>
<dbReference type="InterPro" id="IPR044791">
    <property type="entry name" value="Beta-glucanase/XTH"/>
</dbReference>
<dbReference type="InterPro" id="IPR000757">
    <property type="entry name" value="Beta-glucanase-like"/>
</dbReference>
<keyword evidence="3 13" id="KW-0964">Secreted</keyword>
<keyword evidence="16" id="KW-1185">Reference proteome</keyword>
<dbReference type="Pfam" id="PF00722">
    <property type="entry name" value="Glyco_hydro_16"/>
    <property type="match status" value="1"/>
</dbReference>
<dbReference type="PRINTS" id="PR00737">
    <property type="entry name" value="GLHYDRLASE16"/>
</dbReference>
<dbReference type="EC" id="2.4.1.207" evidence="13"/>
<evidence type="ECO:0000256" key="2">
    <source>
        <dbReference type="ARBA" id="ARBA00022523"/>
    </source>
</evidence>
<keyword evidence="10 13" id="KW-0961">Cell wall biogenesis/degradation</keyword>
<keyword evidence="2 13" id="KW-0052">Apoplast</keyword>
<dbReference type="PANTHER" id="PTHR31062">
    <property type="entry name" value="XYLOGLUCAN ENDOTRANSGLUCOSYLASE/HYDROLASE PROTEIN 8-RELATED"/>
    <property type="match status" value="1"/>
</dbReference>
<dbReference type="GO" id="GO:0016762">
    <property type="term" value="F:xyloglucan:xyloglucosyl transferase activity"/>
    <property type="evidence" value="ECO:0007669"/>
    <property type="project" value="UniProtKB-EC"/>
</dbReference>
<keyword evidence="5 13" id="KW-0732">Signal</keyword>
<evidence type="ECO:0000256" key="11">
    <source>
        <dbReference type="PIRSR" id="PIRSR005604-1"/>
    </source>
</evidence>
<feature type="active site" description="Proton donor" evidence="11">
    <location>
        <position position="102"/>
    </location>
</feature>
<evidence type="ECO:0000256" key="13">
    <source>
        <dbReference type="RuleBase" id="RU361120"/>
    </source>
</evidence>
<feature type="chain" id="PRO_5043107338" description="Xyloglucan endotransglucosylase/hydrolase" evidence="13">
    <location>
        <begin position="23"/>
        <end position="287"/>
    </location>
</feature>
<dbReference type="InterPro" id="IPR010713">
    <property type="entry name" value="XET_C"/>
</dbReference>
<keyword evidence="8" id="KW-0325">Glycoprotein</keyword>
<dbReference type="InterPro" id="IPR008264">
    <property type="entry name" value="Beta_glucanase"/>
</dbReference>
<feature type="domain" description="GH16" evidence="14">
    <location>
        <begin position="1"/>
        <end position="212"/>
    </location>
</feature>
<gene>
    <name evidence="15" type="ORF">SLEP1_g34448</name>
</gene>
<organism evidence="15 16">
    <name type="scientific">Rubroshorea leprosula</name>
    <dbReference type="NCBI Taxonomy" id="152421"/>
    <lineage>
        <taxon>Eukaryota</taxon>
        <taxon>Viridiplantae</taxon>
        <taxon>Streptophyta</taxon>
        <taxon>Embryophyta</taxon>
        <taxon>Tracheophyta</taxon>
        <taxon>Spermatophyta</taxon>
        <taxon>Magnoliopsida</taxon>
        <taxon>eudicotyledons</taxon>
        <taxon>Gunneridae</taxon>
        <taxon>Pentapetalae</taxon>
        <taxon>rosids</taxon>
        <taxon>malvids</taxon>
        <taxon>Malvales</taxon>
        <taxon>Dipterocarpaceae</taxon>
        <taxon>Rubroshorea</taxon>
    </lineage>
</organism>
<dbReference type="GO" id="GO:0071555">
    <property type="term" value="P:cell wall organization"/>
    <property type="evidence" value="ECO:0007669"/>
    <property type="project" value="UniProtKB-KW"/>
</dbReference>
<evidence type="ECO:0000256" key="4">
    <source>
        <dbReference type="ARBA" id="ARBA00022679"/>
    </source>
</evidence>
<dbReference type="InterPro" id="IPR008263">
    <property type="entry name" value="GH16_AS"/>
</dbReference>
<feature type="glycosylation site" description="N-linked (GlcNAc...) asparagine" evidence="12">
    <location>
        <position position="106"/>
    </location>
</feature>
<dbReference type="GO" id="GO:0042546">
    <property type="term" value="P:cell wall biogenesis"/>
    <property type="evidence" value="ECO:0007669"/>
    <property type="project" value="InterPro"/>
</dbReference>
<evidence type="ECO:0000256" key="9">
    <source>
        <dbReference type="ARBA" id="ARBA00023295"/>
    </source>
</evidence>
<feature type="active site" description="Nucleophile" evidence="11">
    <location>
        <position position="98"/>
    </location>
</feature>